<dbReference type="Proteomes" id="UP001210678">
    <property type="component" value="Unassembled WGS sequence"/>
</dbReference>
<dbReference type="CDD" id="cd04301">
    <property type="entry name" value="NAT_SF"/>
    <property type="match status" value="1"/>
</dbReference>
<evidence type="ECO:0000259" key="1">
    <source>
        <dbReference type="PROSITE" id="PS51186"/>
    </source>
</evidence>
<dbReference type="EMBL" id="JAQLOI010000001">
    <property type="protein sequence ID" value="MDB1123825.1"/>
    <property type="molecule type" value="Genomic_DNA"/>
</dbReference>
<comment type="caution">
    <text evidence="2">The sequence shown here is derived from an EMBL/GenBank/DDBJ whole genome shotgun (WGS) entry which is preliminary data.</text>
</comment>
<proteinExistence type="predicted"/>
<feature type="domain" description="N-acetyltransferase" evidence="1">
    <location>
        <begin position="4"/>
        <end position="160"/>
    </location>
</feature>
<dbReference type="RefSeq" id="WP_272135504.1">
    <property type="nucleotide sequence ID" value="NZ_JAQLOI010000001.1"/>
</dbReference>
<dbReference type="InterPro" id="IPR050276">
    <property type="entry name" value="MshD_Acetyltransferase"/>
</dbReference>
<evidence type="ECO:0000313" key="3">
    <source>
        <dbReference type="Proteomes" id="UP001210678"/>
    </source>
</evidence>
<keyword evidence="3" id="KW-1185">Reference proteome</keyword>
<dbReference type="InterPro" id="IPR000182">
    <property type="entry name" value="GNAT_dom"/>
</dbReference>
<reference evidence="2 3" key="1">
    <citation type="submission" date="2023-01" db="EMBL/GenBank/DDBJ databases">
        <title>Vibrio sp. KJ40-1 sp.nov, isolated from marine algae.</title>
        <authorList>
            <person name="Butt M."/>
            <person name="Kim J.M.J."/>
            <person name="Jeon C.O.C."/>
        </authorList>
    </citation>
    <scope>NUCLEOTIDE SEQUENCE [LARGE SCALE GENOMIC DNA]</scope>
    <source>
        <strain evidence="2 3">KJ40-1</strain>
    </source>
</reference>
<organism evidence="2 3">
    <name type="scientific">Vibrio algarum</name>
    <dbReference type="NCBI Taxonomy" id="3020714"/>
    <lineage>
        <taxon>Bacteria</taxon>
        <taxon>Pseudomonadati</taxon>
        <taxon>Pseudomonadota</taxon>
        <taxon>Gammaproteobacteria</taxon>
        <taxon>Vibrionales</taxon>
        <taxon>Vibrionaceae</taxon>
        <taxon>Vibrio</taxon>
    </lineage>
</organism>
<dbReference type="Pfam" id="PF00583">
    <property type="entry name" value="Acetyltransf_1"/>
    <property type="match status" value="1"/>
</dbReference>
<name>A0ABT4YR22_9VIBR</name>
<dbReference type="PANTHER" id="PTHR43617">
    <property type="entry name" value="L-AMINO ACID N-ACETYLTRANSFERASE"/>
    <property type="match status" value="1"/>
</dbReference>
<evidence type="ECO:0000313" key="2">
    <source>
        <dbReference type="EMBL" id="MDB1123825.1"/>
    </source>
</evidence>
<dbReference type="SUPFAM" id="SSF55729">
    <property type="entry name" value="Acyl-CoA N-acyltransferases (Nat)"/>
    <property type="match status" value="1"/>
</dbReference>
<dbReference type="PROSITE" id="PS51186">
    <property type="entry name" value="GNAT"/>
    <property type="match status" value="1"/>
</dbReference>
<protein>
    <submittedName>
        <fullName evidence="2">GNAT family N-acetyltransferase</fullName>
    </submittedName>
</protein>
<gene>
    <name evidence="2" type="ORF">PGX00_09230</name>
</gene>
<sequence>MSNLKIRPACLDDLTQLNALMFELHDYHHQSMPSDIKTADEIEEQKSIALYINDPECLVYVAIEPIEDKVVGFITGHFCELVSVVSQPIQMGSVDELYVSEAYRNQSIAERLMKRLEITFEEYGVKKIFVEVWQFNQPAIKFYQKSGFGHHIHWLCKTLD</sequence>
<dbReference type="InterPro" id="IPR016181">
    <property type="entry name" value="Acyl_CoA_acyltransferase"/>
</dbReference>
<dbReference type="Gene3D" id="3.40.630.30">
    <property type="match status" value="1"/>
</dbReference>
<accession>A0ABT4YR22</accession>